<organism evidence="8 9">
    <name type="scientific">Ovis aries</name>
    <name type="common">Sheep</name>
    <dbReference type="NCBI Taxonomy" id="9940"/>
    <lineage>
        <taxon>Eukaryota</taxon>
        <taxon>Metazoa</taxon>
        <taxon>Chordata</taxon>
        <taxon>Craniata</taxon>
        <taxon>Vertebrata</taxon>
        <taxon>Euteleostomi</taxon>
        <taxon>Mammalia</taxon>
        <taxon>Eutheria</taxon>
        <taxon>Laurasiatheria</taxon>
        <taxon>Artiodactyla</taxon>
        <taxon>Ruminantia</taxon>
        <taxon>Pecora</taxon>
        <taxon>Bovidae</taxon>
        <taxon>Caprinae</taxon>
        <taxon>Ovis</taxon>
    </lineage>
</organism>
<dbReference type="Proteomes" id="UP000664991">
    <property type="component" value="Unassembled WGS sequence"/>
</dbReference>
<feature type="region of interest" description="Disordered" evidence="6">
    <location>
        <begin position="387"/>
        <end position="411"/>
    </location>
</feature>
<evidence type="ECO:0000256" key="5">
    <source>
        <dbReference type="ARBA" id="ARBA00022837"/>
    </source>
</evidence>
<sequence length="567" mass="62620">MCRNYEVPVPRACAAKRPCKESPEHRSEENSKKEPSAITALLIAHVSKQTPGRSKSRACTLICPQSRGRVPNPGRPADSDVGEPAAREEKVRCASGLLSTWTFEDDQKSPVPNDWKFSFHKVTSCPFLSSGNGLGWPSPSSPRAQGRRVFRSGGSTVEMKPLDVDVQADQLTEEQIAEFKEAFSLFDKDGDGTITTKELGTVMRSLGQNPTEAELQDMINEVDADGNGTIDFPEFLTMMARKMKDTDSEEEIREAFRVFDKDGNGYISAAELRHVMTNLGEKLTDEEVDEMIREADIDGDGQVNYEGGSWRVGYILACSEVPGFQKTGATELRLWGRRRDLGWSGETGWAALVPRPRPCPVRVLSVTVPHPPPREWEALPFSFTLGSTTRCGQGDDGRSESEKGRRPPEEGAVLLRQEFSAPVEWARRPRTLSEAQGGSKTMAESIAEKRPRPDRDWSPCLRPSDTLSVRDTALGHLHKSEPLAKSREFARDDAQWRPGRAAISAAFTVALYTTSPPPPDITRRAKPLHRNCGACLSSPVFRDCSLARPTRQAADENVRNQCSPAGE</sequence>
<evidence type="ECO:0000256" key="3">
    <source>
        <dbReference type="ARBA" id="ARBA00022723"/>
    </source>
</evidence>
<comment type="caution">
    <text evidence="8">The sequence shown here is derived from an EMBL/GenBank/DDBJ whole genome shotgun (WGS) entry which is preliminary data.</text>
</comment>
<dbReference type="PROSITE" id="PS00018">
    <property type="entry name" value="EF_HAND_1"/>
    <property type="match status" value="3"/>
</dbReference>
<feature type="region of interest" description="Disordered" evidence="6">
    <location>
        <begin position="429"/>
        <end position="463"/>
    </location>
</feature>
<evidence type="ECO:0000256" key="2">
    <source>
        <dbReference type="ARBA" id="ARBA00009763"/>
    </source>
</evidence>
<dbReference type="PANTHER" id="PTHR23048">
    <property type="entry name" value="MYOSIN LIGHT CHAIN 1, 3"/>
    <property type="match status" value="1"/>
</dbReference>
<dbReference type="InterPro" id="IPR011992">
    <property type="entry name" value="EF-hand-dom_pair"/>
</dbReference>
<dbReference type="InterPro" id="IPR002048">
    <property type="entry name" value="EF_hand_dom"/>
</dbReference>
<proteinExistence type="inferred from homology"/>
<evidence type="ECO:0000256" key="4">
    <source>
        <dbReference type="ARBA" id="ARBA00022737"/>
    </source>
</evidence>
<evidence type="ECO:0000313" key="9">
    <source>
        <dbReference type="Proteomes" id="UP000664991"/>
    </source>
</evidence>
<dbReference type="SMART" id="SM00054">
    <property type="entry name" value="EFh"/>
    <property type="match status" value="4"/>
</dbReference>
<evidence type="ECO:0000259" key="7">
    <source>
        <dbReference type="PROSITE" id="PS50222"/>
    </source>
</evidence>
<evidence type="ECO:0000256" key="1">
    <source>
        <dbReference type="ARBA" id="ARBA00004647"/>
    </source>
</evidence>
<dbReference type="GO" id="GO:0005509">
    <property type="term" value="F:calcium ion binding"/>
    <property type="evidence" value="ECO:0007669"/>
    <property type="project" value="InterPro"/>
</dbReference>
<dbReference type="InterPro" id="IPR018247">
    <property type="entry name" value="EF_Hand_1_Ca_BS"/>
</dbReference>
<dbReference type="GO" id="GO:0016460">
    <property type="term" value="C:myosin II complex"/>
    <property type="evidence" value="ECO:0007669"/>
    <property type="project" value="TreeGrafter"/>
</dbReference>
<dbReference type="InterPro" id="IPR050230">
    <property type="entry name" value="CALM/Myosin/TropC-like"/>
</dbReference>
<protein>
    <recommendedName>
        <fullName evidence="7">EF-hand domain-containing protein</fullName>
    </recommendedName>
</protein>
<dbReference type="PANTHER" id="PTHR23048:SF0">
    <property type="entry name" value="CALMODULIN LIKE 3"/>
    <property type="match status" value="1"/>
</dbReference>
<feature type="domain" description="EF-hand" evidence="7">
    <location>
        <begin position="247"/>
        <end position="282"/>
    </location>
</feature>
<dbReference type="GO" id="GO:0000922">
    <property type="term" value="C:spindle pole"/>
    <property type="evidence" value="ECO:0007669"/>
    <property type="project" value="UniProtKB-SubCell"/>
</dbReference>
<accession>A0A836D0H7</accession>
<gene>
    <name evidence="8" type="ORF">JEQ12_018552</name>
</gene>
<feature type="domain" description="EF-hand" evidence="7">
    <location>
        <begin position="210"/>
        <end position="245"/>
    </location>
</feature>
<name>A0A836D0H7_SHEEP</name>
<dbReference type="AlphaFoldDB" id="A0A836D0H7"/>
<dbReference type="Gene3D" id="1.10.238.10">
    <property type="entry name" value="EF-hand"/>
    <property type="match status" value="2"/>
</dbReference>
<feature type="region of interest" description="Disordered" evidence="6">
    <location>
        <begin position="64"/>
        <end position="86"/>
    </location>
</feature>
<dbReference type="PROSITE" id="PS50222">
    <property type="entry name" value="EF_HAND_2"/>
    <property type="match status" value="3"/>
</dbReference>
<feature type="compositionally biased region" description="Basic and acidic residues" evidence="6">
    <location>
        <begin position="393"/>
        <end position="409"/>
    </location>
</feature>
<dbReference type="SUPFAM" id="SSF47473">
    <property type="entry name" value="EF-hand"/>
    <property type="match status" value="1"/>
</dbReference>
<keyword evidence="3" id="KW-0479">Metal-binding</keyword>
<dbReference type="FunFam" id="1.10.238.10:FF:000527">
    <property type="entry name" value="Calmodulin-3"/>
    <property type="match status" value="1"/>
</dbReference>
<reference evidence="8 9" key="1">
    <citation type="submission" date="2020-12" db="EMBL/GenBank/DDBJ databases">
        <title>De novo assembly of Tibetan sheep genome.</title>
        <authorList>
            <person name="Li X."/>
        </authorList>
    </citation>
    <scope>NUCLEOTIDE SEQUENCE [LARGE SCALE GENOMIC DNA]</scope>
    <source>
        <tissue evidence="8">Heart</tissue>
    </source>
</reference>
<dbReference type="CDD" id="cd00051">
    <property type="entry name" value="EFh"/>
    <property type="match status" value="2"/>
</dbReference>
<evidence type="ECO:0000313" key="8">
    <source>
        <dbReference type="EMBL" id="KAG5206979.1"/>
    </source>
</evidence>
<feature type="compositionally biased region" description="Basic and acidic residues" evidence="6">
    <location>
        <begin position="18"/>
        <end position="35"/>
    </location>
</feature>
<feature type="region of interest" description="Disordered" evidence="6">
    <location>
        <begin position="15"/>
        <end position="37"/>
    </location>
</feature>
<keyword evidence="5" id="KW-0106">Calcium</keyword>
<evidence type="ECO:0000256" key="6">
    <source>
        <dbReference type="SAM" id="MobiDB-lite"/>
    </source>
</evidence>
<dbReference type="EMBL" id="JAEMGP010000007">
    <property type="protein sequence ID" value="KAG5206979.1"/>
    <property type="molecule type" value="Genomic_DNA"/>
</dbReference>
<dbReference type="Pfam" id="PF13499">
    <property type="entry name" value="EF-hand_7"/>
    <property type="match status" value="2"/>
</dbReference>
<comment type="subcellular location">
    <subcellularLocation>
        <location evidence="1">Cytoplasm</location>
        <location evidence="1">Cytoskeleton</location>
        <location evidence="1">Spindle pole</location>
    </subcellularLocation>
</comment>
<keyword evidence="4" id="KW-0677">Repeat</keyword>
<feature type="domain" description="EF-hand" evidence="7">
    <location>
        <begin position="174"/>
        <end position="209"/>
    </location>
</feature>
<comment type="similarity">
    <text evidence="2">Belongs to the calmodulin family.</text>
</comment>
<feature type="compositionally biased region" description="Basic and acidic residues" evidence="6">
    <location>
        <begin position="446"/>
        <end position="457"/>
    </location>
</feature>